<name>A0A6N2KT64_SALVM</name>
<accession>A0A6N2KT64</accession>
<dbReference type="AlphaFoldDB" id="A0A6N2KT64"/>
<dbReference type="EMBL" id="CAADRP010000446">
    <property type="protein sequence ID" value="VFU28256.1"/>
    <property type="molecule type" value="Genomic_DNA"/>
</dbReference>
<gene>
    <name evidence="1" type="ORF">SVIM_LOCUS92927</name>
</gene>
<protein>
    <submittedName>
        <fullName evidence="1">Uncharacterized protein</fullName>
    </submittedName>
</protein>
<reference evidence="1" key="1">
    <citation type="submission" date="2019-03" db="EMBL/GenBank/DDBJ databases">
        <authorList>
            <person name="Mank J."/>
            <person name="Almeida P."/>
        </authorList>
    </citation>
    <scope>NUCLEOTIDE SEQUENCE</scope>
    <source>
        <strain evidence="1">78183</strain>
    </source>
</reference>
<sequence>MASNSMTLWWRELALQKQVDQKNHKARASWLNHPAISLRFGAVVSTRKQMPLLLIDSWLCRNISVFCKTVGYCKTYMGFSPYITEWTSSLDLVYPPRIGFHTDFLCPDFQACC</sequence>
<organism evidence="1">
    <name type="scientific">Salix viminalis</name>
    <name type="common">Common osier</name>
    <name type="synonym">Basket willow</name>
    <dbReference type="NCBI Taxonomy" id="40686"/>
    <lineage>
        <taxon>Eukaryota</taxon>
        <taxon>Viridiplantae</taxon>
        <taxon>Streptophyta</taxon>
        <taxon>Embryophyta</taxon>
        <taxon>Tracheophyta</taxon>
        <taxon>Spermatophyta</taxon>
        <taxon>Magnoliopsida</taxon>
        <taxon>eudicotyledons</taxon>
        <taxon>Gunneridae</taxon>
        <taxon>Pentapetalae</taxon>
        <taxon>rosids</taxon>
        <taxon>fabids</taxon>
        <taxon>Malpighiales</taxon>
        <taxon>Salicaceae</taxon>
        <taxon>Saliceae</taxon>
        <taxon>Salix</taxon>
    </lineage>
</organism>
<proteinExistence type="predicted"/>
<evidence type="ECO:0000313" key="1">
    <source>
        <dbReference type="EMBL" id="VFU28256.1"/>
    </source>
</evidence>